<dbReference type="STRING" id="906689.A0A2I0X5N7"/>
<sequence length="624" mass="69505">MESKLPVRCSENENVALYLWTKRNEIVERGGITDNLDLTLTKAYRNICSCKAPIKTLKDLSQIKCIGKWIIRLMHGCFPNDPPAGGSPTKNSLQNGRKAKGPKRYVPQKNSVAYALLITLYRGIADGIKFMKKQELIDAAEASGLSRNSIRPDKVKGKPGQFGSSPRDWYTGWSCMKTLISKGLVAKSSCPAKYMLTQEGQQAARECLLRSGLSDVVADLSTGIISPIVVGGQNLDAISVVSIDDEPMMDSSNKSVQARLNGTSLNLLGQNSRSGSLESFDSSFKYPANDWSATSTRCTSLNMDNCREYDSYGDSNRPSSAFIGAAPCSFNPRTCTSYDQNLHKSYQAGAGEGDINSLAMPPSMLGEKFEEIYDVILILDDRENFGSRSRKIVDMIQSQFNILVEVRRLPVGDGIWVVRHKKSHAEYVLDFIVERKRVDDLFSSIKDNRYRDQKLRLQRCGLRKMIYLVEGDLSTLEAAESIKTACFTTEILEGFDVQRTSGFADTVRRYGFLSLSIKQYYSAQFSMQNARSQGACPIFNEFVKRCQDLEKITVSDVFSLQLMQVPLVTEDIALSVIDLYPTVLALARAYSLLVGTLPCRLCSCLVLSWIFFACAGHYQHFVIL</sequence>
<dbReference type="PANTHER" id="PTHR13451">
    <property type="entry name" value="CLASS II CROSSOVER JUNCTION ENDONUCLEASE MUS81"/>
    <property type="match status" value="1"/>
</dbReference>
<protein>
    <recommendedName>
        <fullName evidence="4 17">Crossover junction endonuclease MUS81</fullName>
        <ecNumber evidence="17">3.1.22.-</ecNumber>
    </recommendedName>
</protein>
<dbReference type="InterPro" id="IPR006166">
    <property type="entry name" value="ERCC4_domain"/>
</dbReference>
<evidence type="ECO:0000256" key="15">
    <source>
        <dbReference type="ARBA" id="ARBA00023242"/>
    </source>
</evidence>
<evidence type="ECO:0000256" key="1">
    <source>
        <dbReference type="ARBA" id="ARBA00001946"/>
    </source>
</evidence>
<evidence type="ECO:0000256" key="9">
    <source>
        <dbReference type="ARBA" id="ARBA00022763"/>
    </source>
</evidence>
<dbReference type="Pfam" id="PF21136">
    <property type="entry name" value="WHD_MUS81"/>
    <property type="match status" value="1"/>
</dbReference>
<evidence type="ECO:0000256" key="4">
    <source>
        <dbReference type="ARBA" id="ARBA00017114"/>
    </source>
</evidence>
<keyword evidence="6 17" id="KW-0540">Nuclease</keyword>
<evidence type="ECO:0000256" key="7">
    <source>
        <dbReference type="ARBA" id="ARBA00022723"/>
    </source>
</evidence>
<dbReference type="FunFam" id="3.40.50.10130:FF:000005">
    <property type="entry name" value="crossover junction endonuclease MUS81 isoform X1"/>
    <property type="match status" value="1"/>
</dbReference>
<evidence type="ECO:0000313" key="21">
    <source>
        <dbReference type="Proteomes" id="UP000233837"/>
    </source>
</evidence>
<comment type="subcellular location">
    <subcellularLocation>
        <location evidence="2 17">Nucleus</location>
    </subcellularLocation>
</comment>
<dbReference type="InterPro" id="IPR047417">
    <property type="entry name" value="WHD_MUS81"/>
</dbReference>
<dbReference type="Gene3D" id="1.10.150.670">
    <property type="entry name" value="Crossover junction endonuclease EME1, DNA-binding domain"/>
    <property type="match status" value="1"/>
</dbReference>
<evidence type="ECO:0000256" key="14">
    <source>
        <dbReference type="ARBA" id="ARBA00023204"/>
    </source>
</evidence>
<keyword evidence="5" id="KW-0132">Cell division</keyword>
<keyword evidence="7 17" id="KW-0479">Metal-binding</keyword>
<dbReference type="GO" id="GO:0048257">
    <property type="term" value="F:3'-flap endonuclease activity"/>
    <property type="evidence" value="ECO:0007669"/>
    <property type="project" value="TreeGrafter"/>
</dbReference>
<evidence type="ECO:0000256" key="13">
    <source>
        <dbReference type="ARBA" id="ARBA00023172"/>
    </source>
</evidence>
<dbReference type="GO" id="GO:0051301">
    <property type="term" value="P:cell division"/>
    <property type="evidence" value="ECO:0007669"/>
    <property type="project" value="UniProtKB-KW"/>
</dbReference>
<dbReference type="GO" id="GO:0008821">
    <property type="term" value="F:crossover junction DNA endonuclease activity"/>
    <property type="evidence" value="ECO:0007669"/>
    <property type="project" value="UniProtKB-UniRule"/>
</dbReference>
<dbReference type="GO" id="GO:0031573">
    <property type="term" value="P:mitotic intra-S DNA damage checkpoint signaling"/>
    <property type="evidence" value="ECO:0007669"/>
    <property type="project" value="TreeGrafter"/>
</dbReference>
<accession>A0A2I0X5N7</accession>
<evidence type="ECO:0000256" key="18">
    <source>
        <dbReference type="SAM" id="MobiDB-lite"/>
    </source>
</evidence>
<evidence type="ECO:0000313" key="20">
    <source>
        <dbReference type="EMBL" id="PKU83224.1"/>
    </source>
</evidence>
<keyword evidence="10" id="KW-0498">Mitosis</keyword>
<dbReference type="SMART" id="SM00891">
    <property type="entry name" value="ERCC4"/>
    <property type="match status" value="1"/>
</dbReference>
<dbReference type="GO" id="GO:0003677">
    <property type="term" value="F:DNA binding"/>
    <property type="evidence" value="ECO:0007669"/>
    <property type="project" value="UniProtKB-UniRule"/>
</dbReference>
<dbReference type="GO" id="GO:0046872">
    <property type="term" value="F:metal ion binding"/>
    <property type="evidence" value="ECO:0007669"/>
    <property type="project" value="UniProtKB-UniRule"/>
</dbReference>
<dbReference type="GO" id="GO:0005634">
    <property type="term" value="C:nucleus"/>
    <property type="evidence" value="ECO:0007669"/>
    <property type="project" value="UniProtKB-SubCell"/>
</dbReference>
<gene>
    <name evidence="20" type="primary">MUS81</name>
    <name evidence="20" type="ORF">MA16_Dca006624</name>
</gene>
<reference evidence="20 21" key="2">
    <citation type="journal article" date="2017" name="Nature">
        <title>The Apostasia genome and the evolution of orchids.</title>
        <authorList>
            <person name="Zhang G.Q."/>
            <person name="Liu K.W."/>
            <person name="Li Z."/>
            <person name="Lohaus R."/>
            <person name="Hsiao Y.Y."/>
            <person name="Niu S.C."/>
            <person name="Wang J.Y."/>
            <person name="Lin Y.C."/>
            <person name="Xu Q."/>
            <person name="Chen L.J."/>
            <person name="Yoshida K."/>
            <person name="Fujiwara S."/>
            <person name="Wang Z.W."/>
            <person name="Zhang Y.Q."/>
            <person name="Mitsuda N."/>
            <person name="Wang M."/>
            <person name="Liu G.H."/>
            <person name="Pecoraro L."/>
            <person name="Huang H.X."/>
            <person name="Xiao X.J."/>
            <person name="Lin M."/>
            <person name="Wu X.Y."/>
            <person name="Wu W.L."/>
            <person name="Chen Y.Y."/>
            <person name="Chang S.B."/>
            <person name="Sakamoto S."/>
            <person name="Ohme-Takagi M."/>
            <person name="Yagi M."/>
            <person name="Zeng S.J."/>
            <person name="Shen C.Y."/>
            <person name="Yeh C.M."/>
            <person name="Luo Y.B."/>
            <person name="Tsai W.C."/>
            <person name="Van de Peer Y."/>
            <person name="Liu Z.J."/>
        </authorList>
    </citation>
    <scope>NUCLEOTIDE SEQUENCE [LARGE SCALE GENOMIC DNA]</scope>
    <source>
        <tissue evidence="20">The whole plant</tissue>
    </source>
</reference>
<evidence type="ECO:0000256" key="8">
    <source>
        <dbReference type="ARBA" id="ARBA00022759"/>
    </source>
</evidence>
<dbReference type="CDD" id="cd20074">
    <property type="entry name" value="XPF_nuclease_Mus81"/>
    <property type="match status" value="1"/>
</dbReference>
<dbReference type="Pfam" id="PF02732">
    <property type="entry name" value="ERCC4"/>
    <property type="match status" value="1"/>
</dbReference>
<keyword evidence="16" id="KW-0469">Meiosis</keyword>
<dbReference type="EMBL" id="KZ502134">
    <property type="protein sequence ID" value="PKU83224.1"/>
    <property type="molecule type" value="Genomic_DNA"/>
</dbReference>
<keyword evidence="8 17" id="KW-0255">Endonuclease</keyword>
<dbReference type="SUPFAM" id="SSF52980">
    <property type="entry name" value="Restriction endonuclease-like"/>
    <property type="match status" value="1"/>
</dbReference>
<keyword evidence="11 17" id="KW-0378">Hydrolase</keyword>
<evidence type="ECO:0000256" key="16">
    <source>
        <dbReference type="ARBA" id="ARBA00023254"/>
    </source>
</evidence>
<keyword evidence="13 17" id="KW-0233">DNA recombination</keyword>
<keyword evidence="9 17" id="KW-0227">DNA damage</keyword>
<dbReference type="InterPro" id="IPR036388">
    <property type="entry name" value="WH-like_DNA-bd_sf"/>
</dbReference>
<proteinExistence type="inferred from homology"/>
<evidence type="ECO:0000256" key="10">
    <source>
        <dbReference type="ARBA" id="ARBA00022776"/>
    </source>
</evidence>
<dbReference type="GO" id="GO:0048476">
    <property type="term" value="C:Holliday junction resolvase complex"/>
    <property type="evidence" value="ECO:0007669"/>
    <property type="project" value="UniProtKB-UniRule"/>
</dbReference>
<comment type="cofactor">
    <cofactor evidence="1 17">
        <name>Mg(2+)</name>
        <dbReference type="ChEBI" id="CHEBI:18420"/>
    </cofactor>
</comment>
<dbReference type="Gene3D" id="1.10.10.10">
    <property type="entry name" value="Winged helix-like DNA-binding domain superfamily/Winged helix DNA-binding domain"/>
    <property type="match status" value="1"/>
</dbReference>
<feature type="region of interest" description="Disordered" evidence="18">
    <location>
        <begin position="84"/>
        <end position="104"/>
    </location>
</feature>
<evidence type="ECO:0000256" key="6">
    <source>
        <dbReference type="ARBA" id="ARBA00022722"/>
    </source>
</evidence>
<dbReference type="InterPro" id="IPR033309">
    <property type="entry name" value="Mus81"/>
</dbReference>
<dbReference type="FunFam" id="1.10.10.10:FF:000307">
    <property type="entry name" value="Crossover junction endonuclease MUS81"/>
    <property type="match status" value="1"/>
</dbReference>
<keyword evidence="15 17" id="KW-0539">Nucleus</keyword>
<evidence type="ECO:0000259" key="19">
    <source>
        <dbReference type="SMART" id="SM00891"/>
    </source>
</evidence>
<dbReference type="EC" id="3.1.22.-" evidence="17"/>
<comment type="function">
    <text evidence="17">Interacts with EME1 to form a DNA structure-specific endonuclease with substrate preference for branched DNA structures with a 5'-end at the branch nick. Typical substrates include 3'-flap structures, D-loops, replication forks and nicked Holliday junctions. May be required in mitosis for the processing of stalled or collapsed replication fork intermediates. May be required in meiosis for the repair of meiosis-specific double strand breaks subsequent to single-end invasion (SEI).</text>
</comment>
<dbReference type="GO" id="GO:0006308">
    <property type="term" value="P:DNA catabolic process"/>
    <property type="evidence" value="ECO:0007669"/>
    <property type="project" value="UniProtKB-UniRule"/>
</dbReference>
<evidence type="ECO:0000256" key="17">
    <source>
        <dbReference type="RuleBase" id="RU369042"/>
    </source>
</evidence>
<evidence type="ECO:0000256" key="11">
    <source>
        <dbReference type="ARBA" id="ARBA00022801"/>
    </source>
</evidence>
<comment type="similarity">
    <text evidence="3 17">Belongs to the XPF family.</text>
</comment>
<evidence type="ECO:0000256" key="2">
    <source>
        <dbReference type="ARBA" id="ARBA00004123"/>
    </source>
</evidence>
<keyword evidence="14 17" id="KW-0234">DNA repair</keyword>
<dbReference type="CDD" id="cd21036">
    <property type="entry name" value="WH_MUS81"/>
    <property type="match status" value="1"/>
</dbReference>
<feature type="domain" description="ERCC4" evidence="19">
    <location>
        <begin position="376"/>
        <end position="473"/>
    </location>
</feature>
<dbReference type="AlphaFoldDB" id="A0A2I0X5N7"/>
<keyword evidence="10" id="KW-0131">Cell cycle</keyword>
<dbReference type="GO" id="GO:0000727">
    <property type="term" value="P:double-strand break repair via break-induced replication"/>
    <property type="evidence" value="ECO:0007669"/>
    <property type="project" value="UniProtKB-UniRule"/>
</dbReference>
<comment type="subunit">
    <text evidence="17">Interacts with EME1.</text>
</comment>
<dbReference type="Gene3D" id="3.40.50.10130">
    <property type="match status" value="1"/>
</dbReference>
<dbReference type="PANTHER" id="PTHR13451:SF0">
    <property type="entry name" value="CROSSOVER JUNCTION ENDONUCLEASE MUS81"/>
    <property type="match status" value="1"/>
</dbReference>
<organism evidence="20 21">
    <name type="scientific">Dendrobium catenatum</name>
    <dbReference type="NCBI Taxonomy" id="906689"/>
    <lineage>
        <taxon>Eukaryota</taxon>
        <taxon>Viridiplantae</taxon>
        <taxon>Streptophyta</taxon>
        <taxon>Embryophyta</taxon>
        <taxon>Tracheophyta</taxon>
        <taxon>Spermatophyta</taxon>
        <taxon>Magnoliopsida</taxon>
        <taxon>Liliopsida</taxon>
        <taxon>Asparagales</taxon>
        <taxon>Orchidaceae</taxon>
        <taxon>Epidendroideae</taxon>
        <taxon>Malaxideae</taxon>
        <taxon>Dendrobiinae</taxon>
        <taxon>Dendrobium</taxon>
    </lineage>
</organism>
<dbReference type="InterPro" id="IPR011335">
    <property type="entry name" value="Restrct_endonuc-II-like"/>
</dbReference>
<evidence type="ECO:0000256" key="12">
    <source>
        <dbReference type="ARBA" id="ARBA00022842"/>
    </source>
</evidence>
<keyword evidence="12 17" id="KW-0460">Magnesium</keyword>
<dbReference type="InterPro" id="IPR047416">
    <property type="entry name" value="XPF_nuclease_Mus81"/>
</dbReference>
<evidence type="ECO:0000256" key="5">
    <source>
        <dbReference type="ARBA" id="ARBA00022618"/>
    </source>
</evidence>
<keyword evidence="21" id="KW-1185">Reference proteome</keyword>
<dbReference type="GO" id="GO:0000712">
    <property type="term" value="P:resolution of meiotic recombination intermediates"/>
    <property type="evidence" value="ECO:0007669"/>
    <property type="project" value="TreeGrafter"/>
</dbReference>
<evidence type="ECO:0000256" key="3">
    <source>
        <dbReference type="ARBA" id="ARBA00010015"/>
    </source>
</evidence>
<dbReference type="InterPro" id="IPR042530">
    <property type="entry name" value="EME1/EME2_C"/>
</dbReference>
<name>A0A2I0X5N7_9ASPA</name>
<dbReference type="Proteomes" id="UP000233837">
    <property type="component" value="Unassembled WGS sequence"/>
</dbReference>
<reference evidence="20 21" key="1">
    <citation type="journal article" date="2016" name="Sci. Rep.">
        <title>The Dendrobium catenatum Lindl. genome sequence provides insights into polysaccharide synthase, floral development and adaptive evolution.</title>
        <authorList>
            <person name="Zhang G.Q."/>
            <person name="Xu Q."/>
            <person name="Bian C."/>
            <person name="Tsai W.C."/>
            <person name="Yeh C.M."/>
            <person name="Liu K.W."/>
            <person name="Yoshida K."/>
            <person name="Zhang L.S."/>
            <person name="Chang S.B."/>
            <person name="Chen F."/>
            <person name="Shi Y."/>
            <person name="Su Y.Y."/>
            <person name="Zhang Y.Q."/>
            <person name="Chen L.J."/>
            <person name="Yin Y."/>
            <person name="Lin M."/>
            <person name="Huang H."/>
            <person name="Deng H."/>
            <person name="Wang Z.W."/>
            <person name="Zhu S.L."/>
            <person name="Zhao X."/>
            <person name="Deng C."/>
            <person name="Niu S.C."/>
            <person name="Huang J."/>
            <person name="Wang M."/>
            <person name="Liu G.H."/>
            <person name="Yang H.J."/>
            <person name="Xiao X.J."/>
            <person name="Hsiao Y.Y."/>
            <person name="Wu W.L."/>
            <person name="Chen Y.Y."/>
            <person name="Mitsuda N."/>
            <person name="Ohme-Takagi M."/>
            <person name="Luo Y.B."/>
            <person name="Van de Peer Y."/>
            <person name="Liu Z.J."/>
        </authorList>
    </citation>
    <scope>NUCLEOTIDE SEQUENCE [LARGE SCALE GENOMIC DNA]</scope>
    <source>
        <tissue evidence="20">The whole plant</tissue>
    </source>
</reference>